<evidence type="ECO:0000313" key="3">
    <source>
        <dbReference type="Proteomes" id="UP000249590"/>
    </source>
</evidence>
<keyword evidence="1" id="KW-0812">Transmembrane</keyword>
<reference evidence="2 3" key="1">
    <citation type="submission" date="2018-05" db="EMBL/GenBank/DDBJ databases">
        <title>Acuticoccus sediminis sp. nov., isolated from deep-sea sediment of Indian Ocean.</title>
        <authorList>
            <person name="Liu X."/>
            <person name="Lai Q."/>
            <person name="Du Y."/>
            <person name="Sun F."/>
            <person name="Zhang X."/>
            <person name="Wang S."/>
            <person name="Shao Z."/>
        </authorList>
    </citation>
    <scope>NUCLEOTIDE SEQUENCE [LARGE SCALE GENOMIC DNA]</scope>
    <source>
        <strain evidence="2 3">PTG4-2</strain>
    </source>
</reference>
<comment type="caution">
    <text evidence="2">The sequence shown here is derived from an EMBL/GenBank/DDBJ whole genome shotgun (WGS) entry which is preliminary data.</text>
</comment>
<feature type="transmembrane region" description="Helical" evidence="1">
    <location>
        <begin position="6"/>
        <end position="26"/>
    </location>
</feature>
<keyword evidence="1" id="KW-0472">Membrane</keyword>
<feature type="transmembrane region" description="Helical" evidence="1">
    <location>
        <begin position="38"/>
        <end position="58"/>
    </location>
</feature>
<dbReference type="Proteomes" id="UP000249590">
    <property type="component" value="Unassembled WGS sequence"/>
</dbReference>
<dbReference type="Pfam" id="PF05437">
    <property type="entry name" value="AzlD"/>
    <property type="match status" value="1"/>
</dbReference>
<evidence type="ECO:0000256" key="1">
    <source>
        <dbReference type="SAM" id="Phobius"/>
    </source>
</evidence>
<name>A0A8B2P4C5_9HYPH</name>
<gene>
    <name evidence="2" type="ORF">DLJ53_05770</name>
</gene>
<evidence type="ECO:0000313" key="2">
    <source>
        <dbReference type="EMBL" id="RAI03972.1"/>
    </source>
</evidence>
<dbReference type="InterPro" id="IPR008407">
    <property type="entry name" value="Brnchd-chn_aa_trnsp_AzlD"/>
</dbReference>
<protein>
    <submittedName>
        <fullName evidence="2">Branched-chain amino acid transport</fullName>
    </submittedName>
</protein>
<dbReference type="AlphaFoldDB" id="A0A8B2P4C5"/>
<sequence>MSDTMVMILASAAVAYGARVTGYLILSRFERIHFRVAAALDAVPAAVMTTLVVPAAINGGWREILVIAAAVLAAIRFGTMATVIFSMVAILALRAV</sequence>
<proteinExistence type="predicted"/>
<keyword evidence="1" id="KW-1133">Transmembrane helix</keyword>
<dbReference type="EMBL" id="QHHQ01000001">
    <property type="protein sequence ID" value="RAI03972.1"/>
    <property type="molecule type" value="Genomic_DNA"/>
</dbReference>
<feature type="transmembrane region" description="Helical" evidence="1">
    <location>
        <begin position="64"/>
        <end position="93"/>
    </location>
</feature>
<accession>A0A8B2P4C5</accession>
<dbReference type="OrthoDB" id="7376361at2"/>
<organism evidence="2 3">
    <name type="scientific">Acuticoccus sediminis</name>
    <dbReference type="NCBI Taxonomy" id="2184697"/>
    <lineage>
        <taxon>Bacteria</taxon>
        <taxon>Pseudomonadati</taxon>
        <taxon>Pseudomonadota</taxon>
        <taxon>Alphaproteobacteria</taxon>
        <taxon>Hyphomicrobiales</taxon>
        <taxon>Amorphaceae</taxon>
        <taxon>Acuticoccus</taxon>
    </lineage>
</organism>
<keyword evidence="3" id="KW-1185">Reference proteome</keyword>
<dbReference type="RefSeq" id="WP_111343080.1">
    <property type="nucleotide sequence ID" value="NZ_JAIWKD010000001.1"/>
</dbReference>